<evidence type="ECO:0008006" key="16">
    <source>
        <dbReference type="Google" id="ProtNLM"/>
    </source>
</evidence>
<name>A0AA42B1A2_PAPNU</name>
<evidence type="ECO:0000256" key="9">
    <source>
        <dbReference type="ARBA" id="ARBA00038341"/>
    </source>
</evidence>
<keyword evidence="15" id="KW-1185">Reference proteome</keyword>
<feature type="transmembrane region" description="Helical" evidence="10">
    <location>
        <begin position="125"/>
        <end position="146"/>
    </location>
</feature>
<evidence type="ECO:0000259" key="12">
    <source>
        <dbReference type="Pfam" id="PF23256"/>
    </source>
</evidence>
<evidence type="ECO:0000313" key="15">
    <source>
        <dbReference type="Proteomes" id="UP001177140"/>
    </source>
</evidence>
<comment type="caution">
    <text evidence="14">The sequence shown here is derived from an EMBL/GenBank/DDBJ whole genome shotgun (WGS) entry which is preliminary data.</text>
</comment>
<feature type="transmembrane region" description="Helical" evidence="10">
    <location>
        <begin position="311"/>
        <end position="329"/>
    </location>
</feature>
<feature type="domain" description="Cation/H(+) antiporter C-terminal" evidence="13">
    <location>
        <begin position="677"/>
        <end position="837"/>
    </location>
</feature>
<keyword evidence="3" id="KW-0633">Potassium transport</keyword>
<comment type="subcellular location">
    <subcellularLocation>
        <location evidence="1">Membrane</location>
        <topology evidence="1">Multi-pass membrane protein</topology>
    </subcellularLocation>
</comment>
<dbReference type="Pfam" id="PF23259">
    <property type="entry name" value="CHX17_C"/>
    <property type="match status" value="1"/>
</dbReference>
<feature type="transmembrane region" description="Helical" evidence="10">
    <location>
        <begin position="95"/>
        <end position="113"/>
    </location>
</feature>
<keyword evidence="5" id="KW-0630">Potassium</keyword>
<dbReference type="EMBL" id="JAJJMA010295106">
    <property type="protein sequence ID" value="MCL7047625.1"/>
    <property type="molecule type" value="Genomic_DNA"/>
</dbReference>
<dbReference type="InterPro" id="IPR050794">
    <property type="entry name" value="CPA2_transporter"/>
</dbReference>
<evidence type="ECO:0000256" key="2">
    <source>
        <dbReference type="ARBA" id="ARBA00022448"/>
    </source>
</evidence>
<dbReference type="InterPro" id="IPR057290">
    <property type="entry name" value="CHX17_C"/>
</dbReference>
<dbReference type="InterPro" id="IPR006153">
    <property type="entry name" value="Cation/H_exchanger_TM"/>
</dbReference>
<evidence type="ECO:0000313" key="14">
    <source>
        <dbReference type="EMBL" id="MCL7047625.1"/>
    </source>
</evidence>
<dbReference type="PANTHER" id="PTHR32468">
    <property type="entry name" value="CATION/H + ANTIPORTER"/>
    <property type="match status" value="1"/>
</dbReference>
<dbReference type="GO" id="GO:0006813">
    <property type="term" value="P:potassium ion transport"/>
    <property type="evidence" value="ECO:0007669"/>
    <property type="project" value="UniProtKB-KW"/>
</dbReference>
<gene>
    <name evidence="14" type="ORF">MKW94_006051</name>
</gene>
<evidence type="ECO:0000256" key="8">
    <source>
        <dbReference type="ARBA" id="ARBA00023136"/>
    </source>
</evidence>
<comment type="similarity">
    <text evidence="9">Belongs to the monovalent cation:proton antiporter 2 (CPA2) transporter (TC 2.A.37) family. CHX (TC 2.A.37.4) subfamily.</text>
</comment>
<keyword evidence="8 10" id="KW-0472">Membrane</keyword>
<proteinExistence type="inferred from homology"/>
<dbReference type="Pfam" id="PF23256">
    <property type="entry name" value="CHX17_2nd"/>
    <property type="match status" value="1"/>
</dbReference>
<feature type="domain" description="Cation/H+ exchanger transmembrane" evidence="11">
    <location>
        <begin position="72"/>
        <end position="428"/>
    </location>
</feature>
<keyword evidence="6 10" id="KW-1133">Transmembrane helix</keyword>
<feature type="transmembrane region" description="Helical" evidence="10">
    <location>
        <begin position="341"/>
        <end position="370"/>
    </location>
</feature>
<keyword evidence="7" id="KW-0406">Ion transport</keyword>
<dbReference type="Gene3D" id="1.20.1530.20">
    <property type="match status" value="1"/>
</dbReference>
<evidence type="ECO:0000256" key="7">
    <source>
        <dbReference type="ARBA" id="ARBA00023065"/>
    </source>
</evidence>
<dbReference type="PANTHER" id="PTHR32468:SF164">
    <property type="entry name" value="OS05G0485000 PROTEIN"/>
    <property type="match status" value="1"/>
</dbReference>
<dbReference type="InterPro" id="IPR038770">
    <property type="entry name" value="Na+/solute_symporter_sf"/>
</dbReference>
<dbReference type="GO" id="GO:0006885">
    <property type="term" value="P:regulation of pH"/>
    <property type="evidence" value="ECO:0007669"/>
    <property type="project" value="TreeGrafter"/>
</dbReference>
<evidence type="ECO:0000259" key="11">
    <source>
        <dbReference type="Pfam" id="PF00999"/>
    </source>
</evidence>
<feature type="transmembrane region" description="Helical" evidence="10">
    <location>
        <begin position="263"/>
        <end position="291"/>
    </location>
</feature>
<keyword evidence="4 10" id="KW-0812">Transmembrane</keyword>
<keyword evidence="2" id="KW-0813">Transport</keyword>
<evidence type="ECO:0000256" key="10">
    <source>
        <dbReference type="SAM" id="Phobius"/>
    </source>
</evidence>
<evidence type="ECO:0000259" key="13">
    <source>
        <dbReference type="Pfam" id="PF23259"/>
    </source>
</evidence>
<dbReference type="AlphaFoldDB" id="A0AA42B1A2"/>
<dbReference type="GO" id="GO:0016020">
    <property type="term" value="C:membrane"/>
    <property type="evidence" value="ECO:0007669"/>
    <property type="project" value="UniProtKB-SubCell"/>
</dbReference>
<evidence type="ECO:0000256" key="6">
    <source>
        <dbReference type="ARBA" id="ARBA00022989"/>
    </source>
</evidence>
<dbReference type="Pfam" id="PF00999">
    <property type="entry name" value="Na_H_Exchanger"/>
    <property type="match status" value="1"/>
</dbReference>
<evidence type="ECO:0000256" key="4">
    <source>
        <dbReference type="ARBA" id="ARBA00022692"/>
    </source>
</evidence>
<protein>
    <recommendedName>
        <fullName evidence="16">Cation/H+ exchanger domain-containing protein</fullName>
    </recommendedName>
</protein>
<dbReference type="GO" id="GO:1902600">
    <property type="term" value="P:proton transmembrane transport"/>
    <property type="evidence" value="ECO:0007669"/>
    <property type="project" value="InterPro"/>
</dbReference>
<dbReference type="Proteomes" id="UP001177140">
    <property type="component" value="Unassembled WGS sequence"/>
</dbReference>
<feature type="transmembrane region" description="Helical" evidence="10">
    <location>
        <begin position="231"/>
        <end position="251"/>
    </location>
</feature>
<reference evidence="14" key="1">
    <citation type="submission" date="2022-03" db="EMBL/GenBank/DDBJ databases">
        <title>A functionally conserved STORR gene fusion in Papaver species that diverged 16.8 million years ago.</title>
        <authorList>
            <person name="Catania T."/>
        </authorList>
    </citation>
    <scope>NUCLEOTIDE SEQUENCE</scope>
    <source>
        <strain evidence="14">S-191538</strain>
    </source>
</reference>
<dbReference type="InterPro" id="IPR057291">
    <property type="entry name" value="CHX17_2nd"/>
</dbReference>
<accession>A0AA42B1A2</accession>
<organism evidence="14 15">
    <name type="scientific">Papaver nudicaule</name>
    <name type="common">Iceland poppy</name>
    <dbReference type="NCBI Taxonomy" id="74823"/>
    <lineage>
        <taxon>Eukaryota</taxon>
        <taxon>Viridiplantae</taxon>
        <taxon>Streptophyta</taxon>
        <taxon>Embryophyta</taxon>
        <taxon>Tracheophyta</taxon>
        <taxon>Spermatophyta</taxon>
        <taxon>Magnoliopsida</taxon>
        <taxon>Ranunculales</taxon>
        <taxon>Papaveraceae</taxon>
        <taxon>Papaveroideae</taxon>
        <taxon>Papaver</taxon>
    </lineage>
</organism>
<evidence type="ECO:0000256" key="5">
    <source>
        <dbReference type="ARBA" id="ARBA00022958"/>
    </source>
</evidence>
<evidence type="ECO:0000256" key="1">
    <source>
        <dbReference type="ARBA" id="ARBA00004141"/>
    </source>
</evidence>
<dbReference type="GO" id="GO:0012505">
    <property type="term" value="C:endomembrane system"/>
    <property type="evidence" value="ECO:0007669"/>
    <property type="project" value="TreeGrafter"/>
</dbReference>
<dbReference type="GO" id="GO:0015297">
    <property type="term" value="F:antiporter activity"/>
    <property type="evidence" value="ECO:0007669"/>
    <property type="project" value="InterPro"/>
</dbReference>
<evidence type="ECO:0000256" key="3">
    <source>
        <dbReference type="ARBA" id="ARBA00022538"/>
    </source>
</evidence>
<feature type="domain" description="Cation/H(+) antiporter central" evidence="12">
    <location>
        <begin position="563"/>
        <end position="659"/>
    </location>
</feature>
<sequence>MNISPHDVLKNATHSNRTCVVLGEMSSGGLVNAKFNNSFTFSPMPNLALQIALLSFTPRLIHKVLSRFGLPIFVSQILGKHRLTHYIFPEKGSQTLHTLAHFSAMFYLFIIGVKTDPKVIKKGMLRMFFIGSCCYLGAFILGDTAASRIMHEKYKYRNQIYIFSMSSFPVIVDVLNDLNILNSDLGRLAIPLAMMTDFLHSGLQLQIFPIFSKFGTSNEVVYINKGTIACIMLGLGVFIVFIARPAALWIVKHTSEGRPVKEAYIFSILISVLICGLAGEYCGTTASTAAFLLGLAIPDGPPLGTALVNKLNYLVTVVFMPLQMGIVGYRTDITKTDLKFLWGGVLTTIGCILGKVIGIFLSSVCLGVSVEDSLLLGVIMNLKGLVEVTVLNNWMDGRDSVANVSRDYPESDTLGVLGLAVVASVVTPLLKHLYDPSKKYLTYKRRSILQSKKKGSDFRILACVHTQDDVPAIIRILEACNPTRLHPLSVYPLHLVELVGRASPLLIAHPRHKPLTSSNTSRSDRIVNAFQQFEHRFHNLVTVRSFTTVSPYASMHNDICSFRSDRIVNAFQQFEHRFHNLVTVRSFTTVSPYASMHNDICSLSVERKASFVIFPYRRQDTMSLIDALARPATSSGSIKTVFQNVLRNSPCSVGILIDSKHQLAQSTCFLTDMPYRVIVLFFGGADDREALALAMNMIHHPRVCVTVIRFYNAAASSSSDEVISDGESGHINIDIQNHKLLDDELVDHFKINVKDDKTLTYEEIEVKDGPETIWAIKSFHADFDLMVLGRQQITGSSLVNATFDIDSEAACEELGAIGEIVSSPDYAAQGSILIVHQRLDDT</sequence>